<dbReference type="EMBL" id="VSSQ01000051">
    <property type="protein sequence ID" value="MPL70126.1"/>
    <property type="molecule type" value="Genomic_DNA"/>
</dbReference>
<reference evidence="1" key="1">
    <citation type="submission" date="2019-08" db="EMBL/GenBank/DDBJ databases">
        <authorList>
            <person name="Kucharzyk K."/>
            <person name="Murdoch R.W."/>
            <person name="Higgins S."/>
            <person name="Loffler F."/>
        </authorList>
    </citation>
    <scope>NUCLEOTIDE SEQUENCE</scope>
</reference>
<dbReference type="NCBIfam" id="TIGR04409">
    <property type="entry name" value="LptC_YrbK"/>
    <property type="match status" value="1"/>
</dbReference>
<dbReference type="InterPro" id="IPR026265">
    <property type="entry name" value="LptC"/>
</dbReference>
<gene>
    <name evidence="1" type="ORF">SDC9_15877</name>
</gene>
<dbReference type="Gene3D" id="2.60.450.10">
    <property type="entry name" value="Lipopolysaccharide (LPS) transport protein A like domain"/>
    <property type="match status" value="1"/>
</dbReference>
<dbReference type="PROSITE" id="PS51257">
    <property type="entry name" value="PROKAR_LIPOPROTEIN"/>
    <property type="match status" value="1"/>
</dbReference>
<evidence type="ECO:0000313" key="1">
    <source>
        <dbReference type="EMBL" id="MPL70126.1"/>
    </source>
</evidence>
<sequence length="180" mass="20396">MRIDLYFISLSSLLFIIGCEGKSPSGEKGLIGKPVQIIKSANILRSQNGDLEVQIKTPLIYNYDGDSARMVFPKGVKVWFYNKDLTIKSTLVAKYAVNYNNSNKVYLRDSIEIINYKNKDTLYCQELIWDKSLKTISSNKKVQRNSSSGIAFGDGFQSNEQMDSLRIKNPRGTQYVADDE</sequence>
<protein>
    <recommendedName>
        <fullName evidence="2">Lipopolysaccharide export system protein LptC</fullName>
    </recommendedName>
</protein>
<organism evidence="1">
    <name type="scientific">bioreactor metagenome</name>
    <dbReference type="NCBI Taxonomy" id="1076179"/>
    <lineage>
        <taxon>unclassified sequences</taxon>
        <taxon>metagenomes</taxon>
        <taxon>ecological metagenomes</taxon>
    </lineage>
</organism>
<name>A0A644TT02_9ZZZZ</name>
<accession>A0A644TT02</accession>
<dbReference type="GO" id="GO:0005886">
    <property type="term" value="C:plasma membrane"/>
    <property type="evidence" value="ECO:0007669"/>
    <property type="project" value="InterPro"/>
</dbReference>
<dbReference type="Pfam" id="PF06835">
    <property type="entry name" value="LptC"/>
    <property type="match status" value="1"/>
</dbReference>
<dbReference type="AlphaFoldDB" id="A0A644TT02"/>
<proteinExistence type="predicted"/>
<comment type="caution">
    <text evidence="1">The sequence shown here is derived from an EMBL/GenBank/DDBJ whole genome shotgun (WGS) entry which is preliminary data.</text>
</comment>
<dbReference type="GO" id="GO:0015221">
    <property type="term" value="F:lipopolysaccharide transmembrane transporter activity"/>
    <property type="evidence" value="ECO:0007669"/>
    <property type="project" value="InterPro"/>
</dbReference>
<evidence type="ECO:0008006" key="2">
    <source>
        <dbReference type="Google" id="ProtNLM"/>
    </source>
</evidence>
<dbReference type="InterPro" id="IPR010664">
    <property type="entry name" value="LipoPS_assembly_LptC-rel"/>
</dbReference>